<name>A0A1X7UJ39_AMPQE</name>
<dbReference type="EnsemblMetazoa" id="Aqu2.1.27665_001">
    <property type="protein sequence ID" value="Aqu2.1.27665_001"/>
    <property type="gene ID" value="Aqu2.1.27665"/>
</dbReference>
<dbReference type="AlphaFoldDB" id="A0A1X7UJ39"/>
<feature type="region of interest" description="Disordered" evidence="1">
    <location>
        <begin position="61"/>
        <end position="83"/>
    </location>
</feature>
<dbReference type="InParanoid" id="A0A1X7UJ39"/>
<reference evidence="2" key="1">
    <citation type="submission" date="2017-05" db="UniProtKB">
        <authorList>
            <consortium name="EnsemblMetazoa"/>
        </authorList>
    </citation>
    <scope>IDENTIFICATION</scope>
</reference>
<evidence type="ECO:0000256" key="1">
    <source>
        <dbReference type="SAM" id="MobiDB-lite"/>
    </source>
</evidence>
<organism evidence="2">
    <name type="scientific">Amphimedon queenslandica</name>
    <name type="common">Sponge</name>
    <dbReference type="NCBI Taxonomy" id="400682"/>
    <lineage>
        <taxon>Eukaryota</taxon>
        <taxon>Metazoa</taxon>
        <taxon>Porifera</taxon>
        <taxon>Demospongiae</taxon>
        <taxon>Heteroscleromorpha</taxon>
        <taxon>Haplosclerida</taxon>
        <taxon>Niphatidae</taxon>
        <taxon>Amphimedon</taxon>
    </lineage>
</organism>
<sequence>MSVEEMAKLLNTGNTGFYSSHFARRIFILPYAEPSNDGEDECDWLLLTTLEQLHFTSQQKLSQHLEQQKEEYDEDPLITPATSNTTVVEPEDLELDKRAVDLREREEIEALYSSGSSAKKYYTQFEKDDLMRVHWNLQELKKDEVEMTIH</sequence>
<protein>
    <submittedName>
        <fullName evidence="2">Uncharacterized protein</fullName>
    </submittedName>
</protein>
<accession>A0A1X7UJ39</accession>
<proteinExistence type="predicted"/>
<evidence type="ECO:0000313" key="2">
    <source>
        <dbReference type="EnsemblMetazoa" id="Aqu2.1.27665_001"/>
    </source>
</evidence>